<dbReference type="PANTHER" id="PTHR13947">
    <property type="entry name" value="GNAT FAMILY N-ACETYLTRANSFERASE"/>
    <property type="match status" value="1"/>
</dbReference>
<dbReference type="GO" id="GO:0008080">
    <property type="term" value="F:N-acetyltransferase activity"/>
    <property type="evidence" value="ECO:0007669"/>
    <property type="project" value="InterPro"/>
</dbReference>
<keyword evidence="4" id="KW-1185">Reference proteome</keyword>
<dbReference type="Gene3D" id="3.40.630.30">
    <property type="match status" value="1"/>
</dbReference>
<dbReference type="InterPro" id="IPR050769">
    <property type="entry name" value="NAT_camello-type"/>
</dbReference>
<dbReference type="PANTHER" id="PTHR13947:SF37">
    <property type="entry name" value="LD18367P"/>
    <property type="match status" value="1"/>
</dbReference>
<dbReference type="EMBL" id="PJZK01000001">
    <property type="protein sequence ID" value="PLR53392.1"/>
    <property type="molecule type" value="Genomic_DNA"/>
</dbReference>
<dbReference type="PROSITE" id="PS51186">
    <property type="entry name" value="GNAT"/>
    <property type="match status" value="1"/>
</dbReference>
<reference evidence="3 4" key="1">
    <citation type="submission" date="2017-12" db="EMBL/GenBank/DDBJ databases">
        <title>Characterization of six clinical isolates of Enterochimera gen. nov., a novel genus of the Yersiniaciae family and the three species Enterochimera arupensis sp. nov., Enterochimera coloradensis sp. nov, and Enterochimera californica sp. nov.</title>
        <authorList>
            <person name="Rossi A."/>
            <person name="Fisher M."/>
        </authorList>
    </citation>
    <scope>NUCLEOTIDE SEQUENCE [LARGE SCALE GENOMIC DNA]</scope>
    <source>
        <strain evidence="3 4">2016Iso1</strain>
    </source>
</reference>
<keyword evidence="1 3" id="KW-0808">Transferase</keyword>
<dbReference type="InterPro" id="IPR000182">
    <property type="entry name" value="GNAT_dom"/>
</dbReference>
<evidence type="ECO:0000313" key="3">
    <source>
        <dbReference type="EMBL" id="PLR53392.1"/>
    </source>
</evidence>
<sequence>MPERTQPPVTISRFQPSERDQVINVILPIQNQEFGIAITAAQQPDLSDIPGFYQCDNGEFWVARCGDEIIGTLGLKDIGNRQAALRKMFVTAAYRGRAWSVAPQLLAALFRHAGEVGIRDIYLGTTDKFLAAHRFYEKQGFSEVAADTLPATFPRMAVDSKFYCWSAPA</sequence>
<dbReference type="AlphaFoldDB" id="A0A2N5ETG2"/>
<dbReference type="Proteomes" id="UP000234626">
    <property type="component" value="Unassembled WGS sequence"/>
</dbReference>
<organism evidence="3 4">
    <name type="scientific">Chimaeribacter arupi</name>
    <dbReference type="NCBI Taxonomy" id="2060066"/>
    <lineage>
        <taxon>Bacteria</taxon>
        <taxon>Pseudomonadati</taxon>
        <taxon>Pseudomonadota</taxon>
        <taxon>Gammaproteobacteria</taxon>
        <taxon>Enterobacterales</taxon>
        <taxon>Yersiniaceae</taxon>
        <taxon>Chimaeribacter</taxon>
    </lineage>
</organism>
<accession>A0A2N5ETG2</accession>
<dbReference type="SUPFAM" id="SSF55729">
    <property type="entry name" value="Acyl-CoA N-acyltransferases (Nat)"/>
    <property type="match status" value="1"/>
</dbReference>
<dbReference type="Pfam" id="PF00583">
    <property type="entry name" value="Acetyltransf_1"/>
    <property type="match status" value="1"/>
</dbReference>
<evidence type="ECO:0000313" key="4">
    <source>
        <dbReference type="Proteomes" id="UP000234626"/>
    </source>
</evidence>
<evidence type="ECO:0000256" key="1">
    <source>
        <dbReference type="ARBA" id="ARBA00022679"/>
    </source>
</evidence>
<dbReference type="RefSeq" id="WP_072925578.1">
    <property type="nucleotide sequence ID" value="NZ_CP119395.1"/>
</dbReference>
<comment type="caution">
    <text evidence="3">The sequence shown here is derived from an EMBL/GenBank/DDBJ whole genome shotgun (WGS) entry which is preliminary data.</text>
</comment>
<gene>
    <name evidence="3" type="ORF">CYR34_02025</name>
</gene>
<name>A0A2N5ETG2_9GAMM</name>
<protein>
    <submittedName>
        <fullName evidence="3">N-acetyltransferase</fullName>
    </submittedName>
</protein>
<evidence type="ECO:0000259" key="2">
    <source>
        <dbReference type="PROSITE" id="PS51186"/>
    </source>
</evidence>
<dbReference type="OrthoDB" id="9799681at2"/>
<dbReference type="CDD" id="cd04301">
    <property type="entry name" value="NAT_SF"/>
    <property type="match status" value="1"/>
</dbReference>
<dbReference type="InterPro" id="IPR016181">
    <property type="entry name" value="Acyl_CoA_acyltransferase"/>
</dbReference>
<proteinExistence type="predicted"/>
<feature type="domain" description="N-acetyltransferase" evidence="2">
    <location>
        <begin position="9"/>
        <end position="169"/>
    </location>
</feature>